<dbReference type="Pfam" id="PF00501">
    <property type="entry name" value="AMP-binding"/>
    <property type="match status" value="1"/>
</dbReference>
<dbReference type="InterPro" id="IPR042099">
    <property type="entry name" value="ANL_N_sf"/>
</dbReference>
<proteinExistence type="inferred from homology"/>
<dbReference type="InterPro" id="IPR025110">
    <property type="entry name" value="AMP-bd_C"/>
</dbReference>
<dbReference type="CDD" id="cd05931">
    <property type="entry name" value="FAAL"/>
    <property type="match status" value="1"/>
</dbReference>
<evidence type="ECO:0000313" key="7">
    <source>
        <dbReference type="EMBL" id="MDK2122761.1"/>
    </source>
</evidence>
<accession>A0ABT7DRR7</accession>
<protein>
    <submittedName>
        <fullName evidence="7">Fatty acyl-AMP ligase</fullName>
    </submittedName>
</protein>
<dbReference type="EMBL" id="JARRAF010000001">
    <property type="protein sequence ID" value="MDK2122761.1"/>
    <property type="molecule type" value="Genomic_DNA"/>
</dbReference>
<dbReference type="Gene3D" id="3.30.300.30">
    <property type="match status" value="1"/>
</dbReference>
<dbReference type="GO" id="GO:0016874">
    <property type="term" value="F:ligase activity"/>
    <property type="evidence" value="ECO:0007669"/>
    <property type="project" value="UniProtKB-KW"/>
</dbReference>
<dbReference type="Proteomes" id="UP001172778">
    <property type="component" value="Unassembled WGS sequence"/>
</dbReference>
<evidence type="ECO:0000256" key="4">
    <source>
        <dbReference type="ARBA" id="ARBA00023098"/>
    </source>
</evidence>
<keyword evidence="8" id="KW-1185">Reference proteome</keyword>
<feature type="domain" description="AMP-binding enzyme C-terminal" evidence="6">
    <location>
        <begin position="454"/>
        <end position="561"/>
    </location>
</feature>
<dbReference type="PROSITE" id="PS00455">
    <property type="entry name" value="AMP_BINDING"/>
    <property type="match status" value="1"/>
</dbReference>
<dbReference type="Pfam" id="PF23024">
    <property type="entry name" value="AMP-dom_DIP2-like"/>
    <property type="match status" value="1"/>
</dbReference>
<comment type="similarity">
    <text evidence="1">Belongs to the ATP-dependent AMP-binding enzyme family.</text>
</comment>
<evidence type="ECO:0000259" key="6">
    <source>
        <dbReference type="Pfam" id="PF23024"/>
    </source>
</evidence>
<comment type="caution">
    <text evidence="7">The sequence shown here is derived from an EMBL/GenBank/DDBJ whole genome shotgun (WGS) entry which is preliminary data.</text>
</comment>
<dbReference type="SUPFAM" id="SSF56801">
    <property type="entry name" value="Acetyl-CoA synthetase-like"/>
    <property type="match status" value="1"/>
</dbReference>
<evidence type="ECO:0000259" key="5">
    <source>
        <dbReference type="Pfam" id="PF00501"/>
    </source>
</evidence>
<dbReference type="InterPro" id="IPR040097">
    <property type="entry name" value="FAAL/FAAC"/>
</dbReference>
<evidence type="ECO:0000256" key="3">
    <source>
        <dbReference type="ARBA" id="ARBA00022832"/>
    </source>
</evidence>
<evidence type="ECO:0000256" key="1">
    <source>
        <dbReference type="ARBA" id="ARBA00006432"/>
    </source>
</evidence>
<evidence type="ECO:0000256" key="2">
    <source>
        <dbReference type="ARBA" id="ARBA00022598"/>
    </source>
</evidence>
<evidence type="ECO:0000313" key="8">
    <source>
        <dbReference type="Proteomes" id="UP001172778"/>
    </source>
</evidence>
<keyword evidence="3" id="KW-0276">Fatty acid metabolism</keyword>
<dbReference type="InterPro" id="IPR045851">
    <property type="entry name" value="AMP-bd_C_sf"/>
</dbReference>
<dbReference type="RefSeq" id="WP_284099038.1">
    <property type="nucleotide sequence ID" value="NZ_JARRAF010000001.1"/>
</dbReference>
<gene>
    <name evidence="7" type="ORF">PZA18_01720</name>
</gene>
<dbReference type="PANTHER" id="PTHR22754:SF32">
    <property type="entry name" value="DISCO-INTERACTING PROTEIN 2"/>
    <property type="match status" value="1"/>
</dbReference>
<sequence>MDASILARLFHHAQTSPSKRVYAYLERGERLAASLDYAQLQQNVLATASALIDLGYEGERALLLYANPLEFVQSFLACLAAGVTAVPLAVPSARHAASVAAIARNATIACVLAGRREQQQLQSLLEPELDATPWHCFDGMELETSSGAIRQAEAIAYGGGSRLAFLQYTSGSTGTPKGVMVSHANLMANEAVIGEAMRMHRDSVVVGWLPHFHDMGLIGNLLQPLYQGAECVLMQPVDFIQKPLRWLRAVSDYGGTVSGGPNFAYDLCVAKTSEETRQGLDFSRWEVAFTGAEPIKGETLRRFAAAFEAHGLRRSTLYPCYGMAESTLFITGEQQGRAPLIVSLRSDALTIGAAVVPVAADTPLAAEFVGCGLPRQDARIRIVHPDTLQALPEGHVGEIWAQGGSIALGYYANPQASEHGFAAQLSGEAGNWLRTGDLGVMHAGQLFVVGRLKDVLVVRGRNYYPQDIEHSALLADAEALATGGGAVFQRQAPHDEEVVLVQELTRQGVRQADLPALQAAVRALVIERHGIALGDIVFIKPGQLPRTTSGKVRRNRCRELYECGGFEPLDAVEPVEV</sequence>
<dbReference type="InterPro" id="IPR000873">
    <property type="entry name" value="AMP-dep_synth/lig_dom"/>
</dbReference>
<dbReference type="PANTHER" id="PTHR22754">
    <property type="entry name" value="DISCO-INTERACTING PROTEIN 2 DIP2 -RELATED"/>
    <property type="match status" value="1"/>
</dbReference>
<organism evidence="7 8">
    <name type="scientific">Parachitinimonas caeni</name>
    <dbReference type="NCBI Taxonomy" id="3031301"/>
    <lineage>
        <taxon>Bacteria</taxon>
        <taxon>Pseudomonadati</taxon>
        <taxon>Pseudomonadota</taxon>
        <taxon>Betaproteobacteria</taxon>
        <taxon>Neisseriales</taxon>
        <taxon>Chitinibacteraceae</taxon>
        <taxon>Parachitinimonas</taxon>
    </lineage>
</organism>
<feature type="domain" description="AMP-dependent synthetase/ligase" evidence="5">
    <location>
        <begin position="10"/>
        <end position="411"/>
    </location>
</feature>
<dbReference type="Gene3D" id="3.40.50.12780">
    <property type="entry name" value="N-terminal domain of ligase-like"/>
    <property type="match status" value="1"/>
</dbReference>
<name>A0ABT7DRR7_9NEIS</name>
<dbReference type="InterPro" id="IPR020845">
    <property type="entry name" value="AMP-binding_CS"/>
</dbReference>
<reference evidence="7" key="1">
    <citation type="submission" date="2023-03" db="EMBL/GenBank/DDBJ databases">
        <title>Chitinimonas shenzhenensis gen. nov., sp. nov., a novel member of family Burkholderiaceae isolated from activated sludge collected in Shen Zhen, China.</title>
        <authorList>
            <person name="Wang X."/>
        </authorList>
    </citation>
    <scope>NUCLEOTIDE SEQUENCE</scope>
    <source>
        <strain evidence="7">DQS-5</strain>
    </source>
</reference>
<keyword evidence="4" id="KW-0443">Lipid metabolism</keyword>
<keyword evidence="2 7" id="KW-0436">Ligase</keyword>